<dbReference type="EnsemblBacteria" id="ABF39949">
    <property type="protein sequence ID" value="ABF39949"/>
    <property type="gene ID" value="Acid345_0946"/>
</dbReference>
<dbReference type="RefSeq" id="WP_011521751.1">
    <property type="nucleotide sequence ID" value="NC_008009.1"/>
</dbReference>
<sequence>MLRRILCALLFSTALFAQSPVVLGVFEDSMGALEQDPHIRGLRAVFYKSGTEWKVLPANCATRKCMQQFIPEFPFELTWTLAFDGRSLGTITSRVAPDPPDSDWRAMMQIISEPPLPAIGKQTEEFAGFPGAPVLRPLVAISQPNSADPDVWKPFIAVPANVAPVRAEFRKKYPRITNCEVEESREYRDAEIKVNKSYAAKTGWKLFSLGIKGCDASNLGATAGLDYEWFTIDPSGTVHYLASNLVLVDAGDYDKSGHSQVLFMIDDYNRGGYVLFYDNFQKQATLEYHFH</sequence>
<gene>
    <name evidence="2" type="ordered locus">Acid345_0946</name>
</gene>
<protein>
    <submittedName>
        <fullName evidence="2">Uncharacterized protein</fullName>
    </submittedName>
</protein>
<dbReference type="KEGG" id="aba:Acid345_0946"/>
<dbReference type="HOGENOM" id="CLU_083284_0_0_0"/>
<evidence type="ECO:0000313" key="3">
    <source>
        <dbReference type="Proteomes" id="UP000002432"/>
    </source>
</evidence>
<feature type="signal peptide" evidence="1">
    <location>
        <begin position="1"/>
        <end position="17"/>
    </location>
</feature>
<dbReference type="EMBL" id="CP000360">
    <property type="protein sequence ID" value="ABF39949.1"/>
    <property type="molecule type" value="Genomic_DNA"/>
</dbReference>
<name>Q1IT51_KORVE</name>
<dbReference type="AlphaFoldDB" id="Q1IT51"/>
<organism evidence="2 3">
    <name type="scientific">Koribacter versatilis (strain Ellin345)</name>
    <dbReference type="NCBI Taxonomy" id="204669"/>
    <lineage>
        <taxon>Bacteria</taxon>
        <taxon>Pseudomonadati</taxon>
        <taxon>Acidobacteriota</taxon>
        <taxon>Terriglobia</taxon>
        <taxon>Terriglobales</taxon>
        <taxon>Candidatus Korobacteraceae</taxon>
        <taxon>Candidatus Korobacter</taxon>
    </lineage>
</organism>
<reference evidence="2 3" key="1">
    <citation type="journal article" date="2009" name="Appl. Environ. Microbiol.">
        <title>Three genomes from the phylum Acidobacteria provide insight into the lifestyles of these microorganisms in soils.</title>
        <authorList>
            <person name="Ward N.L."/>
            <person name="Challacombe J.F."/>
            <person name="Janssen P.H."/>
            <person name="Henrissat B."/>
            <person name="Coutinho P.M."/>
            <person name="Wu M."/>
            <person name="Xie G."/>
            <person name="Haft D.H."/>
            <person name="Sait M."/>
            <person name="Badger J."/>
            <person name="Barabote R.D."/>
            <person name="Bradley B."/>
            <person name="Brettin T.S."/>
            <person name="Brinkac L.M."/>
            <person name="Bruce D."/>
            <person name="Creasy T."/>
            <person name="Daugherty S.C."/>
            <person name="Davidsen T.M."/>
            <person name="DeBoy R.T."/>
            <person name="Detter J.C."/>
            <person name="Dodson R.J."/>
            <person name="Durkin A.S."/>
            <person name="Ganapathy A."/>
            <person name="Gwinn-Giglio M."/>
            <person name="Han C.S."/>
            <person name="Khouri H."/>
            <person name="Kiss H."/>
            <person name="Kothari S.P."/>
            <person name="Madupu R."/>
            <person name="Nelson K.E."/>
            <person name="Nelson W.C."/>
            <person name="Paulsen I."/>
            <person name="Penn K."/>
            <person name="Ren Q."/>
            <person name="Rosovitz M.J."/>
            <person name="Selengut J.D."/>
            <person name="Shrivastava S."/>
            <person name="Sullivan S.A."/>
            <person name="Tapia R."/>
            <person name="Thompson L.S."/>
            <person name="Watkins K.L."/>
            <person name="Yang Q."/>
            <person name="Yu C."/>
            <person name="Zafar N."/>
            <person name="Zhou L."/>
            <person name="Kuske C.R."/>
        </authorList>
    </citation>
    <scope>NUCLEOTIDE SEQUENCE [LARGE SCALE GENOMIC DNA]</scope>
    <source>
        <strain evidence="2 3">Ellin345</strain>
    </source>
</reference>
<proteinExistence type="predicted"/>
<dbReference type="Proteomes" id="UP000002432">
    <property type="component" value="Chromosome"/>
</dbReference>
<accession>Q1IT51</accession>
<keyword evidence="3" id="KW-1185">Reference proteome</keyword>
<dbReference type="OrthoDB" id="116144at2"/>
<evidence type="ECO:0000313" key="2">
    <source>
        <dbReference type="EMBL" id="ABF39949.1"/>
    </source>
</evidence>
<evidence type="ECO:0000256" key="1">
    <source>
        <dbReference type="SAM" id="SignalP"/>
    </source>
</evidence>
<keyword evidence="1" id="KW-0732">Signal</keyword>
<feature type="chain" id="PRO_5004191582" evidence="1">
    <location>
        <begin position="18"/>
        <end position="291"/>
    </location>
</feature>
<dbReference type="STRING" id="204669.Acid345_0946"/>